<evidence type="ECO:0000313" key="2">
    <source>
        <dbReference type="EMBL" id="SFS04784.1"/>
    </source>
</evidence>
<dbReference type="SUPFAM" id="SSF55174">
    <property type="entry name" value="Alpha-L RNA-binding motif"/>
    <property type="match status" value="1"/>
</dbReference>
<dbReference type="AlphaFoldDB" id="A0A1I6LMR5"/>
<organism evidence="2 3">
    <name type="scientific">Anaeromicropila populeti</name>
    <dbReference type="NCBI Taxonomy" id="37658"/>
    <lineage>
        <taxon>Bacteria</taxon>
        <taxon>Bacillati</taxon>
        <taxon>Bacillota</taxon>
        <taxon>Clostridia</taxon>
        <taxon>Lachnospirales</taxon>
        <taxon>Lachnospiraceae</taxon>
        <taxon>Anaeromicropila</taxon>
    </lineage>
</organism>
<dbReference type="InterPro" id="IPR036986">
    <property type="entry name" value="S4_RNA-bd_sf"/>
</dbReference>
<evidence type="ECO:0000256" key="1">
    <source>
        <dbReference type="PROSITE-ProRule" id="PRU00182"/>
    </source>
</evidence>
<dbReference type="RefSeq" id="WP_092563642.1">
    <property type="nucleotide sequence ID" value="NZ_FOYZ01000018.1"/>
</dbReference>
<dbReference type="PROSITE" id="PS50889">
    <property type="entry name" value="S4"/>
    <property type="match status" value="1"/>
</dbReference>
<dbReference type="EMBL" id="FOYZ01000018">
    <property type="protein sequence ID" value="SFS04784.1"/>
    <property type="molecule type" value="Genomic_DNA"/>
</dbReference>
<accession>A0A1I6LMR5</accession>
<dbReference type="Proteomes" id="UP000199659">
    <property type="component" value="Unassembled WGS sequence"/>
</dbReference>
<reference evidence="2 3" key="1">
    <citation type="submission" date="2016-10" db="EMBL/GenBank/DDBJ databases">
        <authorList>
            <person name="de Groot N.N."/>
        </authorList>
    </citation>
    <scope>NUCLEOTIDE SEQUENCE [LARGE SCALE GENOMIC DNA]</scope>
    <source>
        <strain evidence="2 3">743A</strain>
    </source>
</reference>
<name>A0A1I6LMR5_9FIRM</name>
<gene>
    <name evidence="2" type="ORF">SAMN05661086_03428</name>
</gene>
<dbReference type="Gene3D" id="3.10.290.10">
    <property type="entry name" value="RNA-binding S4 domain"/>
    <property type="match status" value="1"/>
</dbReference>
<sequence length="70" mass="7792">MEKIVIKDDFIKLGQLLKLAGLVENGVEAKFAIIDGKVLRNGEVELQRGKKIISGDIIEFNGQKIKVIKE</sequence>
<protein>
    <submittedName>
        <fullName evidence="2">Ribosome-associated protein</fullName>
    </submittedName>
</protein>
<dbReference type="Pfam" id="PF13275">
    <property type="entry name" value="S4_2"/>
    <property type="match status" value="1"/>
</dbReference>
<dbReference type="OrthoDB" id="9811532at2"/>
<dbReference type="STRING" id="37658.SAMN05661086_03428"/>
<dbReference type="GO" id="GO:0003723">
    <property type="term" value="F:RNA binding"/>
    <property type="evidence" value="ECO:0007669"/>
    <property type="project" value="UniProtKB-KW"/>
</dbReference>
<keyword evidence="1" id="KW-0694">RNA-binding</keyword>
<proteinExistence type="predicted"/>
<evidence type="ECO:0000313" key="3">
    <source>
        <dbReference type="Proteomes" id="UP000199659"/>
    </source>
</evidence>
<keyword evidence="3" id="KW-1185">Reference proteome</keyword>